<protein>
    <submittedName>
        <fullName evidence="5">ADP-ribose pyrophosphatase</fullName>
    </submittedName>
</protein>
<dbReference type="SUPFAM" id="SSF55811">
    <property type="entry name" value="Nudix"/>
    <property type="match status" value="1"/>
</dbReference>
<dbReference type="AlphaFoldDB" id="K9P3R5"/>
<comment type="cofactor">
    <cofactor evidence="1">
        <name>Mg(2+)</name>
        <dbReference type="ChEBI" id="CHEBI:18420"/>
    </cofactor>
</comment>
<organism evidence="5 6">
    <name type="scientific">Cyanobium gracile (strain ATCC 27147 / PCC 6307)</name>
    <dbReference type="NCBI Taxonomy" id="292564"/>
    <lineage>
        <taxon>Bacteria</taxon>
        <taxon>Bacillati</taxon>
        <taxon>Cyanobacteriota</taxon>
        <taxon>Cyanophyceae</taxon>
        <taxon>Synechococcales</taxon>
        <taxon>Prochlorococcaceae</taxon>
        <taxon>Cyanobium</taxon>
    </lineage>
</organism>
<dbReference type="EMBL" id="CP003495">
    <property type="protein sequence ID" value="AFY27326.1"/>
    <property type="molecule type" value="Genomic_DNA"/>
</dbReference>
<sequence>MMGKRLKRLVARLRLYWLAARLYETWQLLARPHNRGALVAIWHQGRLLLVQASYRHGLGLPGGGLERREKARQAAVRELAEELGLRVSPEELVDPWQITETSARGQNTVTIFAMRMAEEPAIRLDGLELVASQWLTREEALTRPLVSHVREYLIQTG</sequence>
<evidence type="ECO:0000256" key="2">
    <source>
        <dbReference type="ARBA" id="ARBA00022801"/>
    </source>
</evidence>
<dbReference type="STRING" id="292564.Cyagr_0107"/>
<keyword evidence="2" id="KW-0378">Hydrolase</keyword>
<dbReference type="PANTHER" id="PTHR43046:SF12">
    <property type="entry name" value="GDP-MANNOSE MANNOSYL HYDROLASE"/>
    <property type="match status" value="1"/>
</dbReference>
<dbReference type="InterPro" id="IPR015797">
    <property type="entry name" value="NUDIX_hydrolase-like_dom_sf"/>
</dbReference>
<dbReference type="KEGG" id="cgc:Cyagr_0107"/>
<dbReference type="Gene3D" id="3.90.79.10">
    <property type="entry name" value="Nucleoside Triphosphate Pyrophosphohydrolase"/>
    <property type="match status" value="1"/>
</dbReference>
<dbReference type="PROSITE" id="PS51462">
    <property type="entry name" value="NUDIX"/>
    <property type="match status" value="1"/>
</dbReference>
<evidence type="ECO:0000259" key="4">
    <source>
        <dbReference type="PROSITE" id="PS51462"/>
    </source>
</evidence>
<dbReference type="GO" id="GO:0016787">
    <property type="term" value="F:hydrolase activity"/>
    <property type="evidence" value="ECO:0007669"/>
    <property type="project" value="UniProtKB-KW"/>
</dbReference>
<dbReference type="PROSITE" id="PS00893">
    <property type="entry name" value="NUDIX_BOX"/>
    <property type="match status" value="1"/>
</dbReference>
<dbReference type="CDD" id="cd02883">
    <property type="entry name" value="NUDIX_Hydrolase"/>
    <property type="match status" value="1"/>
</dbReference>
<reference evidence="6" key="1">
    <citation type="journal article" date="2013" name="Proc. Natl. Acad. Sci. U.S.A.">
        <title>Improving the coverage of the cyanobacterial phylum using diversity-driven genome sequencing.</title>
        <authorList>
            <person name="Shih P.M."/>
            <person name="Wu D."/>
            <person name="Latifi A."/>
            <person name="Axen S.D."/>
            <person name="Fewer D.P."/>
            <person name="Talla E."/>
            <person name="Calteau A."/>
            <person name="Cai F."/>
            <person name="Tandeau de Marsac N."/>
            <person name="Rippka R."/>
            <person name="Herdman M."/>
            <person name="Sivonen K."/>
            <person name="Coursin T."/>
            <person name="Laurent T."/>
            <person name="Goodwin L."/>
            <person name="Nolan M."/>
            <person name="Davenport K.W."/>
            <person name="Han C.S."/>
            <person name="Rubin E.M."/>
            <person name="Eisen J.A."/>
            <person name="Woyke T."/>
            <person name="Gugger M."/>
            <person name="Kerfeld C.A."/>
        </authorList>
    </citation>
    <scope>NUCLEOTIDE SEQUENCE [LARGE SCALE GENOMIC DNA]</scope>
    <source>
        <strain evidence="6">ATCC 27147 / PCC 6307</strain>
    </source>
</reference>
<dbReference type="Pfam" id="PF00293">
    <property type="entry name" value="NUDIX"/>
    <property type="match status" value="1"/>
</dbReference>
<dbReference type="HOGENOM" id="CLU_130835_0_0_3"/>
<dbReference type="eggNOG" id="COG1051">
    <property type="taxonomic scope" value="Bacteria"/>
</dbReference>
<feature type="domain" description="Nudix hydrolase" evidence="4">
    <location>
        <begin position="32"/>
        <end position="157"/>
    </location>
</feature>
<name>K9P3R5_CYAGP</name>
<evidence type="ECO:0000313" key="6">
    <source>
        <dbReference type="Proteomes" id="UP000010388"/>
    </source>
</evidence>
<gene>
    <name evidence="5" type="ordered locus">Cyagr_0107</name>
</gene>
<dbReference type="Proteomes" id="UP000010388">
    <property type="component" value="Chromosome"/>
</dbReference>
<dbReference type="OrthoDB" id="9787476at2"/>
<dbReference type="InterPro" id="IPR020084">
    <property type="entry name" value="NUDIX_hydrolase_CS"/>
</dbReference>
<proteinExistence type="predicted"/>
<dbReference type="InterPro" id="IPR000086">
    <property type="entry name" value="NUDIX_hydrolase_dom"/>
</dbReference>
<accession>K9P3R5</accession>
<evidence type="ECO:0000313" key="5">
    <source>
        <dbReference type="EMBL" id="AFY27326.1"/>
    </source>
</evidence>
<keyword evidence="3" id="KW-0460">Magnesium</keyword>
<evidence type="ECO:0000256" key="1">
    <source>
        <dbReference type="ARBA" id="ARBA00001946"/>
    </source>
</evidence>
<dbReference type="PANTHER" id="PTHR43046">
    <property type="entry name" value="GDP-MANNOSE MANNOSYL HYDROLASE"/>
    <property type="match status" value="1"/>
</dbReference>
<evidence type="ECO:0000256" key="3">
    <source>
        <dbReference type="ARBA" id="ARBA00022842"/>
    </source>
</evidence>